<dbReference type="Proteomes" id="UP000887565">
    <property type="component" value="Unplaced"/>
</dbReference>
<organism evidence="2 3">
    <name type="scientific">Romanomermis culicivorax</name>
    <name type="common">Nematode worm</name>
    <dbReference type="NCBI Taxonomy" id="13658"/>
    <lineage>
        <taxon>Eukaryota</taxon>
        <taxon>Metazoa</taxon>
        <taxon>Ecdysozoa</taxon>
        <taxon>Nematoda</taxon>
        <taxon>Enoplea</taxon>
        <taxon>Dorylaimia</taxon>
        <taxon>Mermithida</taxon>
        <taxon>Mermithoidea</taxon>
        <taxon>Mermithidae</taxon>
        <taxon>Romanomermis</taxon>
    </lineage>
</organism>
<sequence>MPAGAVVSAPTPLSALPPSPPLKYATPVNVNPSTTLKTTGDASVVASYRPMEGTQAPPARFIAQGRPPEIPTDSALEVLCQLESMNLLDSSSVTDAMGTIWSTD</sequence>
<reference evidence="3" key="1">
    <citation type="submission" date="2022-11" db="UniProtKB">
        <authorList>
            <consortium name="WormBaseParasite"/>
        </authorList>
    </citation>
    <scope>IDENTIFICATION</scope>
</reference>
<evidence type="ECO:0000256" key="1">
    <source>
        <dbReference type="SAM" id="MobiDB-lite"/>
    </source>
</evidence>
<keyword evidence="2" id="KW-1185">Reference proteome</keyword>
<name>A0A915JJN5_ROMCU</name>
<accession>A0A915JJN5</accession>
<proteinExistence type="predicted"/>
<dbReference type="WBParaSite" id="nRc.2.0.1.t26292-RA">
    <property type="protein sequence ID" value="nRc.2.0.1.t26292-RA"/>
    <property type="gene ID" value="nRc.2.0.1.g26292"/>
</dbReference>
<feature type="region of interest" description="Disordered" evidence="1">
    <location>
        <begin position="1"/>
        <end position="22"/>
    </location>
</feature>
<protein>
    <submittedName>
        <fullName evidence="3">Uncharacterized protein</fullName>
    </submittedName>
</protein>
<evidence type="ECO:0000313" key="2">
    <source>
        <dbReference type="Proteomes" id="UP000887565"/>
    </source>
</evidence>
<evidence type="ECO:0000313" key="3">
    <source>
        <dbReference type="WBParaSite" id="nRc.2.0.1.t26292-RA"/>
    </source>
</evidence>
<dbReference type="AlphaFoldDB" id="A0A915JJN5"/>